<sequence length="166" mass="17795">MIIRPEAAEDAETLFALTQRAFSQMPYSDGSEGRILNDLRSDGDLTLSLVAEDGGTIVGHVAFSPVRINGEDCGWFGLGPISVAPERQREGIGRKLVDAGLSILEQRGASGCALIGDPALYSKLGFRCNKRLTYGEVPPEVVQFKTLSGQDPEGQLTFAPAFDPKP</sequence>
<dbReference type="PANTHER" id="PTHR43617">
    <property type="entry name" value="L-AMINO ACID N-ACETYLTRANSFERASE"/>
    <property type="match status" value="1"/>
</dbReference>
<dbReference type="Gene3D" id="3.40.630.30">
    <property type="match status" value="1"/>
</dbReference>
<dbReference type="InterPro" id="IPR050276">
    <property type="entry name" value="MshD_Acetyltransferase"/>
</dbReference>
<dbReference type="InterPro" id="IPR000182">
    <property type="entry name" value="GNAT_dom"/>
</dbReference>
<gene>
    <name evidence="2" type="ORF">HZ995_04265</name>
</gene>
<accession>A0A975ETF1</accession>
<dbReference type="InterPro" id="IPR016181">
    <property type="entry name" value="Acyl_CoA_acyltransferase"/>
</dbReference>
<name>A0A975ETF1_9RHOB</name>
<evidence type="ECO:0000313" key="3">
    <source>
        <dbReference type="Proteomes" id="UP000665026"/>
    </source>
</evidence>
<evidence type="ECO:0000313" key="2">
    <source>
        <dbReference type="EMBL" id="QTN36741.1"/>
    </source>
</evidence>
<proteinExistence type="predicted"/>
<evidence type="ECO:0000259" key="1">
    <source>
        <dbReference type="PROSITE" id="PS51186"/>
    </source>
</evidence>
<dbReference type="KEGG" id="cact:HZ995_04265"/>
<dbReference type="GO" id="GO:0016747">
    <property type="term" value="F:acyltransferase activity, transferring groups other than amino-acyl groups"/>
    <property type="evidence" value="ECO:0007669"/>
    <property type="project" value="InterPro"/>
</dbReference>
<dbReference type="Proteomes" id="UP000665026">
    <property type="component" value="Chromosome"/>
</dbReference>
<dbReference type="Pfam" id="PF13527">
    <property type="entry name" value="Acetyltransf_9"/>
    <property type="match status" value="1"/>
</dbReference>
<feature type="domain" description="N-acetyltransferase" evidence="1">
    <location>
        <begin position="1"/>
        <end position="148"/>
    </location>
</feature>
<dbReference type="PROSITE" id="PS51186">
    <property type="entry name" value="GNAT"/>
    <property type="match status" value="1"/>
</dbReference>
<dbReference type="RefSeq" id="WP_209357439.1">
    <property type="nucleotide sequence ID" value="NZ_CP060010.1"/>
</dbReference>
<organism evidence="2 3">
    <name type="scientific">Cognatishimia activa</name>
    <dbReference type="NCBI Taxonomy" id="1715691"/>
    <lineage>
        <taxon>Bacteria</taxon>
        <taxon>Pseudomonadati</taxon>
        <taxon>Pseudomonadota</taxon>
        <taxon>Alphaproteobacteria</taxon>
        <taxon>Rhodobacterales</taxon>
        <taxon>Paracoccaceae</taxon>
        <taxon>Cognatishimia</taxon>
    </lineage>
</organism>
<dbReference type="SUPFAM" id="SSF55729">
    <property type="entry name" value="Acyl-CoA N-acyltransferases (Nat)"/>
    <property type="match status" value="1"/>
</dbReference>
<dbReference type="EMBL" id="CP060010">
    <property type="protein sequence ID" value="QTN36741.1"/>
    <property type="molecule type" value="Genomic_DNA"/>
</dbReference>
<protein>
    <submittedName>
        <fullName evidence="2">N-acetyltransferase</fullName>
    </submittedName>
</protein>
<dbReference type="PANTHER" id="PTHR43617:SF2">
    <property type="entry name" value="UPF0039 PROTEIN SLL0451"/>
    <property type="match status" value="1"/>
</dbReference>
<dbReference type="AlphaFoldDB" id="A0A975ETF1"/>
<reference evidence="2" key="1">
    <citation type="submission" date="2020-07" db="EMBL/GenBank/DDBJ databases">
        <title>Genome sequences of bacteria associated with the marine, planktonic diatom Thalassiosira profunda strain ECT2AJA-044.</title>
        <authorList>
            <person name="Gargas C.B."/>
            <person name="Roberts W.R."/>
            <person name="Alverson A.J."/>
        </authorList>
    </citation>
    <scope>NUCLEOTIDE SEQUENCE</scope>
    <source>
        <strain evidence="2">ECT2AJA-044</strain>
    </source>
</reference>
<dbReference type="CDD" id="cd04301">
    <property type="entry name" value="NAT_SF"/>
    <property type="match status" value="1"/>
</dbReference>